<reference evidence="8" key="2">
    <citation type="submission" date="2021-04" db="EMBL/GenBank/DDBJ databases">
        <title>Brevibacillus composti FJAT-54423, complete genome.</title>
        <authorList>
            <person name="Tang R."/>
        </authorList>
    </citation>
    <scope>NUCLEOTIDE SEQUENCE</scope>
    <source>
        <strain evidence="8">FJAT-54424</strain>
    </source>
</reference>
<name>A0A7T5JP69_9BACL</name>
<dbReference type="PANTHER" id="PTHR10806">
    <property type="entry name" value="SIGNAL PEPTIDASE COMPLEX CATALYTIC SUBUNIT SEC11"/>
    <property type="match status" value="1"/>
</dbReference>
<gene>
    <name evidence="7" type="ORF">JD108_02295</name>
    <name evidence="8" type="ORF">KDJ56_02295</name>
</gene>
<evidence type="ECO:0000256" key="3">
    <source>
        <dbReference type="ARBA" id="ARBA00022989"/>
    </source>
</evidence>
<dbReference type="Gene3D" id="2.10.109.10">
    <property type="entry name" value="Umud Fragment, subunit A"/>
    <property type="match status" value="1"/>
</dbReference>
<dbReference type="Proteomes" id="UP000595847">
    <property type="component" value="Chromosome"/>
</dbReference>
<dbReference type="GO" id="GO:0009003">
    <property type="term" value="F:signal peptidase activity"/>
    <property type="evidence" value="ECO:0007669"/>
    <property type="project" value="UniProtKB-EC"/>
</dbReference>
<dbReference type="NCBIfam" id="TIGR02228">
    <property type="entry name" value="sigpep_I_arch"/>
    <property type="match status" value="1"/>
</dbReference>
<comment type="subcellular location">
    <subcellularLocation>
        <location evidence="1">Membrane</location>
    </subcellularLocation>
</comment>
<evidence type="ECO:0000313" key="7">
    <source>
        <dbReference type="EMBL" id="QQE74837.1"/>
    </source>
</evidence>
<dbReference type="CDD" id="cd06530">
    <property type="entry name" value="S26_SPase_I"/>
    <property type="match status" value="1"/>
</dbReference>
<sequence>MRSMAAVLKWLSRITTAILVLILLSLLAFALSAKWTGGSPTIMGKELLTVLSGSMEPGIQTGSVIAVTPKPDPQSLQVGDVITFKSADNASVLITHRILEVKTIDSELHFITKGDNNDAPDSSPVPASHVVGVYADLTVPYLGFILNFLKSKAGIALFLIVPGVYLILSQMISLWRTIAQMEKEKEASKEPIG</sequence>
<dbReference type="EC" id="3.4.21.89" evidence="5"/>
<keyword evidence="2 6" id="KW-0812">Transmembrane</keyword>
<keyword evidence="3 6" id="KW-1133">Transmembrane helix</keyword>
<dbReference type="InterPro" id="IPR019533">
    <property type="entry name" value="Peptidase_S26"/>
</dbReference>
<evidence type="ECO:0000313" key="8">
    <source>
        <dbReference type="EMBL" id="QUO41921.1"/>
    </source>
</evidence>
<evidence type="ECO:0000313" key="10">
    <source>
        <dbReference type="Proteomes" id="UP000677234"/>
    </source>
</evidence>
<dbReference type="PRINTS" id="PR00728">
    <property type="entry name" value="SIGNALPTASE"/>
</dbReference>
<dbReference type="EMBL" id="CP066308">
    <property type="protein sequence ID" value="QQE74837.1"/>
    <property type="molecule type" value="Genomic_DNA"/>
</dbReference>
<organism evidence="7 9">
    <name type="scientific">Brevibacillus composti</name>
    <dbReference type="NCBI Taxonomy" id="2796470"/>
    <lineage>
        <taxon>Bacteria</taxon>
        <taxon>Bacillati</taxon>
        <taxon>Bacillota</taxon>
        <taxon>Bacilli</taxon>
        <taxon>Bacillales</taxon>
        <taxon>Paenibacillaceae</taxon>
        <taxon>Brevibacillus</taxon>
    </lineage>
</organism>
<dbReference type="NCBIfam" id="NF046067">
    <property type="entry name" value="SigPepSipWBacil"/>
    <property type="match status" value="1"/>
</dbReference>
<reference evidence="7 9" key="1">
    <citation type="submission" date="2020-12" db="EMBL/GenBank/DDBJ databases">
        <title>strain FJAT-54423T represents a novel species of the genus Brevibacillus.</title>
        <authorList>
            <person name="Tang R."/>
        </authorList>
    </citation>
    <scope>NUCLEOTIDE SEQUENCE [LARGE SCALE GENOMIC DNA]</scope>
    <source>
        <strain evidence="7 9">FJAT-54423</strain>
    </source>
</reference>
<dbReference type="AlphaFoldDB" id="A0A7T5JP69"/>
<dbReference type="GO" id="GO:0016020">
    <property type="term" value="C:membrane"/>
    <property type="evidence" value="ECO:0007669"/>
    <property type="project" value="UniProtKB-SubCell"/>
</dbReference>
<evidence type="ECO:0000256" key="2">
    <source>
        <dbReference type="ARBA" id="ARBA00022692"/>
    </source>
</evidence>
<protein>
    <recommendedName>
        <fullName evidence="5">Signal peptidase I</fullName>
        <ecNumber evidence="5">3.4.21.89</ecNumber>
    </recommendedName>
</protein>
<evidence type="ECO:0000256" key="1">
    <source>
        <dbReference type="ARBA" id="ARBA00004370"/>
    </source>
</evidence>
<keyword evidence="7" id="KW-0378">Hydrolase</keyword>
<dbReference type="InterPro" id="IPR036286">
    <property type="entry name" value="LexA/Signal_pep-like_sf"/>
</dbReference>
<dbReference type="Proteomes" id="UP000677234">
    <property type="component" value="Chromosome"/>
</dbReference>
<keyword evidence="10" id="KW-1185">Reference proteome</keyword>
<accession>A0A7T5JP69</accession>
<feature type="transmembrane region" description="Helical" evidence="6">
    <location>
        <begin position="155"/>
        <end position="175"/>
    </location>
</feature>
<dbReference type="KEGG" id="bcop:JD108_02295"/>
<evidence type="ECO:0000313" key="9">
    <source>
        <dbReference type="Proteomes" id="UP000595847"/>
    </source>
</evidence>
<dbReference type="PANTHER" id="PTHR10806:SF6">
    <property type="entry name" value="SIGNAL PEPTIDASE COMPLEX CATALYTIC SUBUNIT SEC11"/>
    <property type="match status" value="1"/>
</dbReference>
<proteinExistence type="predicted"/>
<evidence type="ECO:0000256" key="5">
    <source>
        <dbReference type="NCBIfam" id="TIGR02228"/>
    </source>
</evidence>
<dbReference type="SUPFAM" id="SSF51306">
    <property type="entry name" value="LexA/Signal peptidase"/>
    <property type="match status" value="1"/>
</dbReference>
<dbReference type="GO" id="GO:0004252">
    <property type="term" value="F:serine-type endopeptidase activity"/>
    <property type="evidence" value="ECO:0007669"/>
    <property type="project" value="UniProtKB-UniRule"/>
</dbReference>
<evidence type="ECO:0000256" key="6">
    <source>
        <dbReference type="SAM" id="Phobius"/>
    </source>
</evidence>
<evidence type="ECO:0000256" key="4">
    <source>
        <dbReference type="ARBA" id="ARBA00023136"/>
    </source>
</evidence>
<dbReference type="GO" id="GO:0006465">
    <property type="term" value="P:signal peptide processing"/>
    <property type="evidence" value="ECO:0007669"/>
    <property type="project" value="UniProtKB-UniRule"/>
</dbReference>
<dbReference type="InterPro" id="IPR001733">
    <property type="entry name" value="Peptidase_S26B"/>
</dbReference>
<keyword evidence="4 6" id="KW-0472">Membrane</keyword>
<dbReference type="EMBL" id="CP073708">
    <property type="protein sequence ID" value="QUO41921.1"/>
    <property type="molecule type" value="Genomic_DNA"/>
</dbReference>